<dbReference type="PROSITE" id="PS00061">
    <property type="entry name" value="ADH_SHORT"/>
    <property type="match status" value="1"/>
</dbReference>
<proteinExistence type="inferred from homology"/>
<dbReference type="AlphaFoldDB" id="A0A4Y7QBH4"/>
<accession>A0A4Y7QBH4</accession>
<dbReference type="PRINTS" id="PR00080">
    <property type="entry name" value="SDRFAMILY"/>
</dbReference>
<evidence type="ECO:0000256" key="2">
    <source>
        <dbReference type="ARBA" id="ARBA00022857"/>
    </source>
</evidence>
<dbReference type="GO" id="GO:0050085">
    <property type="term" value="F:mannitol 2-dehydrogenase (NADP+) activity"/>
    <property type="evidence" value="ECO:0007669"/>
    <property type="project" value="UniProtKB-ARBA"/>
</dbReference>
<keyword evidence="5" id="KW-1185">Reference proteome</keyword>
<dbReference type="FunFam" id="3.40.50.720:FF:000090">
    <property type="entry name" value="NADP-dependent mannitol dehydrogenase"/>
    <property type="match status" value="1"/>
</dbReference>
<dbReference type="InterPro" id="IPR036291">
    <property type="entry name" value="NAD(P)-bd_dom_sf"/>
</dbReference>
<evidence type="ECO:0000256" key="3">
    <source>
        <dbReference type="ARBA" id="ARBA00023002"/>
    </source>
</evidence>
<dbReference type="Proteomes" id="UP000294933">
    <property type="component" value="Unassembled WGS sequence"/>
</dbReference>
<keyword evidence="2" id="KW-0521">NADP</keyword>
<dbReference type="GO" id="GO:0044281">
    <property type="term" value="P:small molecule metabolic process"/>
    <property type="evidence" value="ECO:0007669"/>
    <property type="project" value="UniProtKB-ARBA"/>
</dbReference>
<dbReference type="Gene3D" id="3.40.50.720">
    <property type="entry name" value="NAD(P)-binding Rossmann-like Domain"/>
    <property type="match status" value="1"/>
</dbReference>
<keyword evidence="3" id="KW-0560">Oxidoreductase</keyword>
<name>A0A4Y7QBH4_9AGAM</name>
<dbReference type="GO" id="GO:0005975">
    <property type="term" value="P:carbohydrate metabolic process"/>
    <property type="evidence" value="ECO:0007669"/>
    <property type="project" value="UniProtKB-ARBA"/>
</dbReference>
<dbReference type="PANTHER" id="PTHR43008:SF14">
    <property type="entry name" value="DEHYDROGENASE ARBD, PUTATIVE-RELATED"/>
    <property type="match status" value="1"/>
</dbReference>
<dbReference type="STRING" id="50990.A0A4Y7QBH4"/>
<evidence type="ECO:0000256" key="1">
    <source>
        <dbReference type="ARBA" id="ARBA00006484"/>
    </source>
</evidence>
<dbReference type="InterPro" id="IPR002347">
    <property type="entry name" value="SDR_fam"/>
</dbReference>
<dbReference type="SUPFAM" id="SSF51735">
    <property type="entry name" value="NAD(P)-binding Rossmann-fold domains"/>
    <property type="match status" value="1"/>
</dbReference>
<dbReference type="Pfam" id="PF13561">
    <property type="entry name" value="adh_short_C2"/>
    <property type="match status" value="1"/>
</dbReference>
<dbReference type="GO" id="GO:0050664">
    <property type="term" value="F:oxidoreductase activity, acting on NAD(P)H, oxygen as acceptor"/>
    <property type="evidence" value="ECO:0007669"/>
    <property type="project" value="TreeGrafter"/>
</dbReference>
<protein>
    <submittedName>
        <fullName evidence="4">NAD-binding protein</fullName>
    </submittedName>
</protein>
<reference evidence="4 5" key="1">
    <citation type="submission" date="2018-06" db="EMBL/GenBank/DDBJ databases">
        <title>A transcriptomic atlas of mushroom development highlights an independent origin of complex multicellularity.</title>
        <authorList>
            <consortium name="DOE Joint Genome Institute"/>
            <person name="Krizsan K."/>
            <person name="Almasi E."/>
            <person name="Merenyi Z."/>
            <person name="Sahu N."/>
            <person name="Viragh M."/>
            <person name="Koszo T."/>
            <person name="Mondo S."/>
            <person name="Kiss B."/>
            <person name="Balint B."/>
            <person name="Kues U."/>
            <person name="Barry K."/>
            <person name="Hegedus J.C."/>
            <person name="Henrissat B."/>
            <person name="Johnson J."/>
            <person name="Lipzen A."/>
            <person name="Ohm R."/>
            <person name="Nagy I."/>
            <person name="Pangilinan J."/>
            <person name="Yan J."/>
            <person name="Xiong Y."/>
            <person name="Grigoriev I.V."/>
            <person name="Hibbett D.S."/>
            <person name="Nagy L.G."/>
        </authorList>
    </citation>
    <scope>NUCLEOTIDE SEQUENCE [LARGE SCALE GENOMIC DNA]</scope>
    <source>
        <strain evidence="4 5">SZMC22713</strain>
    </source>
</reference>
<organism evidence="4 5">
    <name type="scientific">Rickenella mellea</name>
    <dbReference type="NCBI Taxonomy" id="50990"/>
    <lineage>
        <taxon>Eukaryota</taxon>
        <taxon>Fungi</taxon>
        <taxon>Dikarya</taxon>
        <taxon>Basidiomycota</taxon>
        <taxon>Agaricomycotina</taxon>
        <taxon>Agaricomycetes</taxon>
        <taxon>Hymenochaetales</taxon>
        <taxon>Rickenellaceae</taxon>
        <taxon>Rickenella</taxon>
    </lineage>
</organism>
<comment type="similarity">
    <text evidence="1">Belongs to the short-chain dehydrogenases/reductases (SDR) family.</text>
</comment>
<dbReference type="PANTHER" id="PTHR43008">
    <property type="entry name" value="BENZIL REDUCTASE"/>
    <property type="match status" value="1"/>
</dbReference>
<dbReference type="EMBL" id="ML170165">
    <property type="protein sequence ID" value="TDL24944.1"/>
    <property type="molecule type" value="Genomic_DNA"/>
</dbReference>
<dbReference type="InterPro" id="IPR020904">
    <property type="entry name" value="Sc_DH/Rdtase_CS"/>
</dbReference>
<dbReference type="VEuPathDB" id="FungiDB:BD410DRAFT_813803"/>
<dbReference type="OrthoDB" id="5325318at2759"/>
<evidence type="ECO:0000313" key="5">
    <source>
        <dbReference type="Proteomes" id="UP000294933"/>
    </source>
</evidence>
<evidence type="ECO:0000313" key="4">
    <source>
        <dbReference type="EMBL" id="TDL24944.1"/>
    </source>
</evidence>
<gene>
    <name evidence="4" type="ORF">BD410DRAFT_813803</name>
</gene>
<sequence length="289" mass="30954">MNCAGNVFKPLLRAILTAKTRKLDGRRFASNVLQSFSMEGKVCVVTGAARGLGKTFCRAFAESGCTSLAILDLKHEEAQAAAAEELKTAAGRTQMDKLDFVGIECDISSEESVQDAFSQVMSRWGRVDAVVANAGTYPADKMKRLYDINVHGTMFTAREAAKNMIPAGKGSIVLIASMSGSIVNTPQVQTPYNASKAAVKHLAASLAVEWAEKGLRVNSLSPGYMLTDLLKAVIATDDKGLKDIWEAMTPMKRMGNPDDLKGAIVYLCSDASKFVTGVDLRVDGGYSVL</sequence>
<dbReference type="PRINTS" id="PR00081">
    <property type="entry name" value="GDHRDH"/>
</dbReference>